<sequence length="142" mass="16547">MCSSEICIVTFRSTMENQRFCILKLKETVTTLEFFTIPLTEMECQEMHSPKSIQHMFTPAMGRYVSVNEITSSRSDHKTLQDETLPTTHPSSPQLHAAQSHKHHRHVRVDKCSILSKSAAYLDLCLIFLRFLFNLLIRFFFH</sequence>
<dbReference type="EMBL" id="JADGMS010000011">
    <property type="protein sequence ID" value="KAF9673028.1"/>
    <property type="molecule type" value="Genomic_DNA"/>
</dbReference>
<feature type="transmembrane region" description="Helical" evidence="2">
    <location>
        <begin position="120"/>
        <end position="141"/>
    </location>
</feature>
<reference evidence="3 4" key="1">
    <citation type="submission" date="2020-10" db="EMBL/GenBank/DDBJ databases">
        <title>Plant Genome Project.</title>
        <authorList>
            <person name="Zhang R.-G."/>
        </authorList>
    </citation>
    <scope>NUCLEOTIDE SEQUENCE [LARGE SCALE GENOMIC DNA]</scope>
    <source>
        <strain evidence="3">FAFU-HL-1</strain>
        <tissue evidence="3">Leaf</tissue>
    </source>
</reference>
<evidence type="ECO:0000256" key="2">
    <source>
        <dbReference type="SAM" id="Phobius"/>
    </source>
</evidence>
<feature type="region of interest" description="Disordered" evidence="1">
    <location>
        <begin position="76"/>
        <end position="102"/>
    </location>
</feature>
<accession>A0A835MXD0</accession>
<name>A0A835MXD0_9ROSI</name>
<feature type="compositionally biased region" description="Polar residues" evidence="1">
    <location>
        <begin position="82"/>
        <end position="94"/>
    </location>
</feature>
<evidence type="ECO:0000313" key="4">
    <source>
        <dbReference type="Proteomes" id="UP000657918"/>
    </source>
</evidence>
<gene>
    <name evidence="3" type="ORF">SADUNF_Sadunf11G0105700</name>
</gene>
<evidence type="ECO:0000256" key="1">
    <source>
        <dbReference type="SAM" id="MobiDB-lite"/>
    </source>
</evidence>
<organism evidence="3 4">
    <name type="scientific">Salix dunnii</name>
    <dbReference type="NCBI Taxonomy" id="1413687"/>
    <lineage>
        <taxon>Eukaryota</taxon>
        <taxon>Viridiplantae</taxon>
        <taxon>Streptophyta</taxon>
        <taxon>Embryophyta</taxon>
        <taxon>Tracheophyta</taxon>
        <taxon>Spermatophyta</taxon>
        <taxon>Magnoliopsida</taxon>
        <taxon>eudicotyledons</taxon>
        <taxon>Gunneridae</taxon>
        <taxon>Pentapetalae</taxon>
        <taxon>rosids</taxon>
        <taxon>fabids</taxon>
        <taxon>Malpighiales</taxon>
        <taxon>Salicaceae</taxon>
        <taxon>Saliceae</taxon>
        <taxon>Salix</taxon>
    </lineage>
</organism>
<keyword evidence="4" id="KW-1185">Reference proteome</keyword>
<proteinExistence type="predicted"/>
<dbReference type="Proteomes" id="UP000657918">
    <property type="component" value="Chromosome 11"/>
</dbReference>
<evidence type="ECO:0000313" key="3">
    <source>
        <dbReference type="EMBL" id="KAF9673028.1"/>
    </source>
</evidence>
<protein>
    <submittedName>
        <fullName evidence="3">Uncharacterized protein</fullName>
    </submittedName>
</protein>
<keyword evidence="2" id="KW-0472">Membrane</keyword>
<keyword evidence="2" id="KW-1133">Transmembrane helix</keyword>
<dbReference type="AlphaFoldDB" id="A0A835MXD0"/>
<comment type="caution">
    <text evidence="3">The sequence shown here is derived from an EMBL/GenBank/DDBJ whole genome shotgun (WGS) entry which is preliminary data.</text>
</comment>
<keyword evidence="2" id="KW-0812">Transmembrane</keyword>